<feature type="transmembrane region" description="Helical" evidence="11">
    <location>
        <begin position="82"/>
        <end position="103"/>
    </location>
</feature>
<dbReference type="KEGG" id="peh:Spb1_27980"/>
<feature type="transmembrane region" description="Helical" evidence="11">
    <location>
        <begin position="42"/>
        <end position="62"/>
    </location>
</feature>
<evidence type="ECO:0000256" key="8">
    <source>
        <dbReference type="ARBA" id="ARBA00023136"/>
    </source>
</evidence>
<proteinExistence type="predicted"/>
<dbReference type="PIRSF" id="PIRSF006603">
    <property type="entry name" value="DinF"/>
    <property type="match status" value="1"/>
</dbReference>
<dbReference type="EMBL" id="CP036299">
    <property type="protein sequence ID" value="QDV30863.1"/>
    <property type="molecule type" value="Genomic_DNA"/>
</dbReference>
<comment type="subcellular location">
    <subcellularLocation>
        <location evidence="1">Cell membrane</location>
        <topology evidence="1">Multi-pass membrane protein</topology>
    </subcellularLocation>
</comment>
<dbReference type="NCBIfam" id="TIGR00797">
    <property type="entry name" value="matE"/>
    <property type="match status" value="1"/>
</dbReference>
<evidence type="ECO:0000256" key="3">
    <source>
        <dbReference type="ARBA" id="ARBA00022449"/>
    </source>
</evidence>
<dbReference type="CDD" id="cd13133">
    <property type="entry name" value="MATE_like_7"/>
    <property type="match status" value="1"/>
</dbReference>
<reference evidence="12 13" key="1">
    <citation type="submission" date="2019-02" db="EMBL/GenBank/DDBJ databases">
        <title>Deep-cultivation of Planctomycetes and their phenomic and genomic characterization uncovers novel biology.</title>
        <authorList>
            <person name="Wiegand S."/>
            <person name="Jogler M."/>
            <person name="Boedeker C."/>
            <person name="Pinto D."/>
            <person name="Vollmers J."/>
            <person name="Rivas-Marin E."/>
            <person name="Kohn T."/>
            <person name="Peeters S.H."/>
            <person name="Heuer A."/>
            <person name="Rast P."/>
            <person name="Oberbeckmann S."/>
            <person name="Bunk B."/>
            <person name="Jeske O."/>
            <person name="Meyerdierks A."/>
            <person name="Storesund J.E."/>
            <person name="Kallscheuer N."/>
            <person name="Luecker S."/>
            <person name="Lage O.M."/>
            <person name="Pohl T."/>
            <person name="Merkel B.J."/>
            <person name="Hornburger P."/>
            <person name="Mueller R.-W."/>
            <person name="Bruemmer F."/>
            <person name="Labrenz M."/>
            <person name="Spormann A.M."/>
            <person name="Op den Camp H."/>
            <person name="Overmann J."/>
            <person name="Amann R."/>
            <person name="Jetten M.S.M."/>
            <person name="Mascher T."/>
            <person name="Medema M.H."/>
            <person name="Devos D.P."/>
            <person name="Kaster A.-K."/>
            <person name="Ovreas L."/>
            <person name="Rohde M."/>
            <person name="Galperin M.Y."/>
            <person name="Jogler C."/>
        </authorList>
    </citation>
    <scope>NUCLEOTIDE SEQUENCE [LARGE SCALE GENOMIC DNA]</scope>
    <source>
        <strain evidence="12 13">Spb1</strain>
    </source>
</reference>
<dbReference type="GO" id="GO:0006811">
    <property type="term" value="P:monoatomic ion transport"/>
    <property type="evidence" value="ECO:0007669"/>
    <property type="project" value="UniProtKB-KW"/>
</dbReference>
<dbReference type="RefSeq" id="WP_246128221.1">
    <property type="nucleotide sequence ID" value="NZ_CP036299.1"/>
</dbReference>
<dbReference type="Proteomes" id="UP000315349">
    <property type="component" value="Chromosome"/>
</dbReference>
<dbReference type="InterPro" id="IPR050222">
    <property type="entry name" value="MATE_MdtK"/>
</dbReference>
<feature type="transmembrane region" description="Helical" evidence="11">
    <location>
        <begin position="188"/>
        <end position="208"/>
    </location>
</feature>
<keyword evidence="6 11" id="KW-1133">Transmembrane helix</keyword>
<feature type="region of interest" description="Disordered" evidence="10">
    <location>
        <begin position="1"/>
        <end position="35"/>
    </location>
</feature>
<dbReference type="GO" id="GO:0042910">
    <property type="term" value="F:xenobiotic transmembrane transporter activity"/>
    <property type="evidence" value="ECO:0007669"/>
    <property type="project" value="InterPro"/>
</dbReference>
<feature type="transmembrane region" description="Helical" evidence="11">
    <location>
        <begin position="344"/>
        <end position="365"/>
    </location>
</feature>
<dbReference type="GO" id="GO:0015297">
    <property type="term" value="F:antiporter activity"/>
    <property type="evidence" value="ECO:0007669"/>
    <property type="project" value="UniProtKB-KW"/>
</dbReference>
<organism evidence="12 13">
    <name type="scientific">Planctopirus ephydatiae</name>
    <dbReference type="NCBI Taxonomy" id="2528019"/>
    <lineage>
        <taxon>Bacteria</taxon>
        <taxon>Pseudomonadati</taxon>
        <taxon>Planctomycetota</taxon>
        <taxon>Planctomycetia</taxon>
        <taxon>Planctomycetales</taxon>
        <taxon>Planctomycetaceae</taxon>
        <taxon>Planctopirus</taxon>
    </lineage>
</organism>
<evidence type="ECO:0000256" key="6">
    <source>
        <dbReference type="ARBA" id="ARBA00022989"/>
    </source>
</evidence>
<keyword evidence="13" id="KW-1185">Reference proteome</keyword>
<dbReference type="InterPro" id="IPR048279">
    <property type="entry name" value="MdtK-like"/>
</dbReference>
<dbReference type="AlphaFoldDB" id="A0A518GQH2"/>
<dbReference type="PANTHER" id="PTHR43298:SF2">
    <property type="entry name" value="FMN_FAD EXPORTER YEEO-RELATED"/>
    <property type="match status" value="1"/>
</dbReference>
<feature type="transmembrane region" description="Helical" evidence="11">
    <location>
        <begin position="123"/>
        <end position="147"/>
    </location>
</feature>
<feature type="transmembrane region" description="Helical" evidence="11">
    <location>
        <begin position="385"/>
        <end position="409"/>
    </location>
</feature>
<evidence type="ECO:0000256" key="9">
    <source>
        <dbReference type="ARBA" id="ARBA00031636"/>
    </source>
</evidence>
<dbReference type="PANTHER" id="PTHR43298">
    <property type="entry name" value="MULTIDRUG RESISTANCE PROTEIN NORM-RELATED"/>
    <property type="match status" value="1"/>
</dbReference>
<feature type="transmembrane region" description="Helical" evidence="11">
    <location>
        <begin position="228"/>
        <end position="247"/>
    </location>
</feature>
<dbReference type="InterPro" id="IPR002528">
    <property type="entry name" value="MATE_fam"/>
</dbReference>
<feature type="transmembrane region" description="Helical" evidence="11">
    <location>
        <begin position="268"/>
        <end position="292"/>
    </location>
</feature>
<keyword evidence="2" id="KW-0813">Transport</keyword>
<keyword evidence="8 11" id="KW-0472">Membrane</keyword>
<feature type="transmembrane region" description="Helical" evidence="11">
    <location>
        <begin position="451"/>
        <end position="472"/>
    </location>
</feature>
<keyword evidence="5 11" id="KW-0812">Transmembrane</keyword>
<feature type="transmembrane region" description="Helical" evidence="11">
    <location>
        <begin position="421"/>
        <end position="445"/>
    </location>
</feature>
<sequence length="511" mass="55800">MATTTDCMTNPLEGHPAKSEEQVVASTESLVSQPQPGSMRELLTIAIPMVISAGSQSLMHIIDRIYLTWHHVDEVAAALPAGIIFWAVLSIFHGMGSYVNTFVAQYEGAVRPDRVAATMWQGFYFALISGGLLMLLAPFSAMFFAMVGHDVDIQRHESTYLSILLLGGVPTVLATILGTFFTGRGKTTVVMFVNVVSVAFNAVLDYAFIFGWGPIPEMGIAGGALTDVIANITTCVALGGLLFWPSIASRYQFWKHHGFDRELTLRMLYYGFPVGLLLLIDVSGWAFFMNAIGWLGKAEQVATNLAFNLNTLAFIPVIGLGIAVSTLVGMRITEGRPDLAARTTWLAVGLSVGYILFCSGIYLFLPQLLLAPYEWKAHGEDFSEVKVVVIQLLWFVAAYSFFDTLAIVFGSAIRGAGDTRFSMIFTLICVLALLIAPTVILFGWYKPTLSMCWAYCSVYIMVMGLGFMFRFLGGKWKSMRVVEPDLVGGGIHASIHTPPVTVLEVEPISSV</sequence>
<evidence type="ECO:0000256" key="1">
    <source>
        <dbReference type="ARBA" id="ARBA00004651"/>
    </source>
</evidence>
<dbReference type="Pfam" id="PF01554">
    <property type="entry name" value="MatE"/>
    <property type="match status" value="2"/>
</dbReference>
<name>A0A518GQH2_9PLAN</name>
<dbReference type="GO" id="GO:0005886">
    <property type="term" value="C:plasma membrane"/>
    <property type="evidence" value="ECO:0007669"/>
    <property type="project" value="UniProtKB-SubCell"/>
</dbReference>
<evidence type="ECO:0000256" key="7">
    <source>
        <dbReference type="ARBA" id="ARBA00023065"/>
    </source>
</evidence>
<evidence type="ECO:0000256" key="10">
    <source>
        <dbReference type="SAM" id="MobiDB-lite"/>
    </source>
</evidence>
<gene>
    <name evidence="12" type="primary">norM_2</name>
    <name evidence="12" type="ORF">Spb1_27980</name>
</gene>
<evidence type="ECO:0000256" key="11">
    <source>
        <dbReference type="SAM" id="Phobius"/>
    </source>
</evidence>
<evidence type="ECO:0000256" key="4">
    <source>
        <dbReference type="ARBA" id="ARBA00022475"/>
    </source>
</evidence>
<protein>
    <recommendedName>
        <fullName evidence="9">Multidrug-efflux transporter</fullName>
    </recommendedName>
</protein>
<evidence type="ECO:0000313" key="13">
    <source>
        <dbReference type="Proteomes" id="UP000315349"/>
    </source>
</evidence>
<keyword evidence="7" id="KW-0406">Ion transport</keyword>
<accession>A0A518GQH2</accession>
<keyword evidence="4" id="KW-1003">Cell membrane</keyword>
<evidence type="ECO:0000256" key="2">
    <source>
        <dbReference type="ARBA" id="ARBA00022448"/>
    </source>
</evidence>
<feature type="transmembrane region" description="Helical" evidence="11">
    <location>
        <begin position="312"/>
        <end position="332"/>
    </location>
</feature>
<evidence type="ECO:0000313" key="12">
    <source>
        <dbReference type="EMBL" id="QDV30863.1"/>
    </source>
</evidence>
<feature type="transmembrane region" description="Helical" evidence="11">
    <location>
        <begin position="159"/>
        <end position="181"/>
    </location>
</feature>
<keyword evidence="3" id="KW-0050">Antiport</keyword>
<feature type="compositionally biased region" description="Polar residues" evidence="10">
    <location>
        <begin position="24"/>
        <end position="35"/>
    </location>
</feature>
<evidence type="ECO:0000256" key="5">
    <source>
        <dbReference type="ARBA" id="ARBA00022692"/>
    </source>
</evidence>